<reference evidence="10 11" key="1">
    <citation type="submission" date="2018-06" db="EMBL/GenBank/DDBJ databases">
        <title>Genomic Encyclopedia of Type Strains, Phase IV (KMG-IV): sequencing the most valuable type-strain genomes for metagenomic binning, comparative biology and taxonomic classification.</title>
        <authorList>
            <person name="Goeker M."/>
        </authorList>
    </citation>
    <scope>NUCLEOTIDE SEQUENCE [LARGE SCALE GENOMIC DNA]</scope>
    <source>
        <strain evidence="10 11">DSM 24875</strain>
    </source>
</reference>
<feature type="transmembrane region" description="Helical" evidence="7">
    <location>
        <begin position="145"/>
        <end position="169"/>
    </location>
</feature>
<dbReference type="InterPro" id="IPR036837">
    <property type="entry name" value="Cation_efflux_CTD_sf"/>
</dbReference>
<keyword evidence="5 7" id="KW-1133">Transmembrane helix</keyword>
<organism evidence="10 11">
    <name type="scientific">Roseiarcus fermentans</name>
    <dbReference type="NCBI Taxonomy" id="1473586"/>
    <lineage>
        <taxon>Bacteria</taxon>
        <taxon>Pseudomonadati</taxon>
        <taxon>Pseudomonadota</taxon>
        <taxon>Alphaproteobacteria</taxon>
        <taxon>Hyphomicrobiales</taxon>
        <taxon>Roseiarcaceae</taxon>
        <taxon>Roseiarcus</taxon>
    </lineage>
</organism>
<dbReference type="Gene3D" id="3.30.70.1350">
    <property type="entry name" value="Cation efflux protein, cytoplasmic domain"/>
    <property type="match status" value="1"/>
</dbReference>
<evidence type="ECO:0000313" key="10">
    <source>
        <dbReference type="EMBL" id="RBP15810.1"/>
    </source>
</evidence>
<dbReference type="InterPro" id="IPR050291">
    <property type="entry name" value="CDF_Transporter"/>
</dbReference>
<dbReference type="GO" id="GO:0016020">
    <property type="term" value="C:membrane"/>
    <property type="evidence" value="ECO:0007669"/>
    <property type="project" value="UniProtKB-SubCell"/>
</dbReference>
<accession>A0A366FP24</accession>
<dbReference type="RefSeq" id="WP_170153098.1">
    <property type="nucleotide sequence ID" value="NZ_QNRK01000007.1"/>
</dbReference>
<evidence type="ECO:0000259" key="8">
    <source>
        <dbReference type="Pfam" id="PF01545"/>
    </source>
</evidence>
<dbReference type="Gene3D" id="1.20.1510.10">
    <property type="entry name" value="Cation efflux protein transmembrane domain"/>
    <property type="match status" value="1"/>
</dbReference>
<evidence type="ECO:0000256" key="6">
    <source>
        <dbReference type="ARBA" id="ARBA00023136"/>
    </source>
</evidence>
<protein>
    <submittedName>
        <fullName evidence="10">Cation diffusion facilitator family transporter</fullName>
    </submittedName>
</protein>
<feature type="transmembrane region" description="Helical" evidence="7">
    <location>
        <begin position="102"/>
        <end position="125"/>
    </location>
</feature>
<sequence length="285" mass="30762">MSLGVGTDVLLSTPILVIAIWSGSLTLLADAMRACLLTLLELFAYFVMRRIHRGRLPSYQYGSGKIESFLNCLIGMALVLSSIWIFALGVLSMLQPAQANPLGFAVAAATGAVNTTQNAWMLTTYLRARRFGASILIDGQVRTRLLKVVSSASATLAILVSAIFAGQISGRVADLVGSAVVVQMMLWTAYQLIAGALPDLMDRMLDPSQLALVNRVLLSYFDRIDAIHHVRTRRSGVIKYIEIGVGFSADRRIGEIDAINRSLEKELEAQIPDAKVTLVAAAAAL</sequence>
<evidence type="ECO:0000256" key="3">
    <source>
        <dbReference type="ARBA" id="ARBA00022448"/>
    </source>
</evidence>
<feature type="domain" description="Cation efflux protein transmembrane" evidence="8">
    <location>
        <begin position="9"/>
        <end position="201"/>
    </location>
</feature>
<keyword evidence="6 7" id="KW-0472">Membrane</keyword>
<dbReference type="AlphaFoldDB" id="A0A366FP24"/>
<gene>
    <name evidence="10" type="ORF">DFR50_10780</name>
</gene>
<dbReference type="Pfam" id="PF01545">
    <property type="entry name" value="Cation_efflux"/>
    <property type="match status" value="1"/>
</dbReference>
<feature type="transmembrane region" description="Helical" evidence="7">
    <location>
        <begin position="15"/>
        <end position="48"/>
    </location>
</feature>
<dbReference type="SUPFAM" id="SSF160240">
    <property type="entry name" value="Cation efflux protein cytoplasmic domain-like"/>
    <property type="match status" value="1"/>
</dbReference>
<feature type="transmembrane region" description="Helical" evidence="7">
    <location>
        <begin position="69"/>
        <end position="90"/>
    </location>
</feature>
<evidence type="ECO:0000259" key="9">
    <source>
        <dbReference type="Pfam" id="PF16916"/>
    </source>
</evidence>
<dbReference type="SUPFAM" id="SSF161111">
    <property type="entry name" value="Cation efflux protein transmembrane domain-like"/>
    <property type="match status" value="1"/>
</dbReference>
<dbReference type="PANTHER" id="PTHR43840:SF15">
    <property type="entry name" value="MITOCHONDRIAL METAL TRANSPORTER 1-RELATED"/>
    <property type="match status" value="1"/>
</dbReference>
<keyword evidence="4 7" id="KW-0812">Transmembrane</keyword>
<name>A0A366FP24_9HYPH</name>
<dbReference type="PANTHER" id="PTHR43840">
    <property type="entry name" value="MITOCHONDRIAL METAL TRANSPORTER 1-RELATED"/>
    <property type="match status" value="1"/>
</dbReference>
<dbReference type="InterPro" id="IPR027470">
    <property type="entry name" value="Cation_efflux_CTD"/>
</dbReference>
<dbReference type="InterPro" id="IPR058533">
    <property type="entry name" value="Cation_efflux_TM"/>
</dbReference>
<keyword evidence="11" id="KW-1185">Reference proteome</keyword>
<dbReference type="Proteomes" id="UP000253529">
    <property type="component" value="Unassembled WGS sequence"/>
</dbReference>
<evidence type="ECO:0000313" key="11">
    <source>
        <dbReference type="Proteomes" id="UP000253529"/>
    </source>
</evidence>
<dbReference type="EMBL" id="QNRK01000007">
    <property type="protein sequence ID" value="RBP15810.1"/>
    <property type="molecule type" value="Genomic_DNA"/>
</dbReference>
<evidence type="ECO:0000256" key="5">
    <source>
        <dbReference type="ARBA" id="ARBA00022989"/>
    </source>
</evidence>
<proteinExistence type="inferred from homology"/>
<evidence type="ECO:0000256" key="7">
    <source>
        <dbReference type="SAM" id="Phobius"/>
    </source>
</evidence>
<dbReference type="GO" id="GO:0008324">
    <property type="term" value="F:monoatomic cation transmembrane transporter activity"/>
    <property type="evidence" value="ECO:0007669"/>
    <property type="project" value="InterPro"/>
</dbReference>
<comment type="similarity">
    <text evidence="2">Belongs to the cation diffusion facilitator (CDF) transporter (TC 2.A.4) family.</text>
</comment>
<dbReference type="Pfam" id="PF16916">
    <property type="entry name" value="ZT_dimer"/>
    <property type="match status" value="1"/>
</dbReference>
<comment type="subcellular location">
    <subcellularLocation>
        <location evidence="1">Membrane</location>
        <topology evidence="1">Multi-pass membrane protein</topology>
    </subcellularLocation>
</comment>
<feature type="transmembrane region" description="Helical" evidence="7">
    <location>
        <begin position="175"/>
        <end position="197"/>
    </location>
</feature>
<keyword evidence="3" id="KW-0813">Transport</keyword>
<dbReference type="InterPro" id="IPR027469">
    <property type="entry name" value="Cation_efflux_TMD_sf"/>
</dbReference>
<evidence type="ECO:0000256" key="2">
    <source>
        <dbReference type="ARBA" id="ARBA00008114"/>
    </source>
</evidence>
<evidence type="ECO:0000256" key="4">
    <source>
        <dbReference type="ARBA" id="ARBA00022692"/>
    </source>
</evidence>
<comment type="caution">
    <text evidence="10">The sequence shown here is derived from an EMBL/GenBank/DDBJ whole genome shotgun (WGS) entry which is preliminary data.</text>
</comment>
<evidence type="ECO:0000256" key="1">
    <source>
        <dbReference type="ARBA" id="ARBA00004141"/>
    </source>
</evidence>
<feature type="domain" description="Cation efflux protein cytoplasmic" evidence="9">
    <location>
        <begin position="207"/>
        <end position="277"/>
    </location>
</feature>